<name>A0ABV8R4N2_9MICC</name>
<evidence type="ECO:0000313" key="2">
    <source>
        <dbReference type="EMBL" id="MFC4267191.1"/>
    </source>
</evidence>
<dbReference type="InterPro" id="IPR052025">
    <property type="entry name" value="Xyloglucanase_GH74"/>
</dbReference>
<dbReference type="EMBL" id="JBHSCQ010000024">
    <property type="protein sequence ID" value="MFC4267191.1"/>
    <property type="molecule type" value="Genomic_DNA"/>
</dbReference>
<accession>A0ABV8R4N2</accession>
<protein>
    <submittedName>
        <fullName evidence="2">F510_1955 family glycosylhydrolase</fullName>
    </submittedName>
</protein>
<dbReference type="RefSeq" id="WP_230068306.1">
    <property type="nucleotide sequence ID" value="NZ_BAABLL010000017.1"/>
</dbReference>
<feature type="signal peptide" evidence="1">
    <location>
        <begin position="1"/>
        <end position="31"/>
    </location>
</feature>
<dbReference type="PANTHER" id="PTHR43739">
    <property type="entry name" value="XYLOGLUCANASE (EUROFUNG)"/>
    <property type="match status" value="1"/>
</dbReference>
<evidence type="ECO:0000313" key="3">
    <source>
        <dbReference type="Proteomes" id="UP001595773"/>
    </source>
</evidence>
<dbReference type="PROSITE" id="PS51257">
    <property type="entry name" value="PROKAR_LIPOPROTEIN"/>
    <property type="match status" value="1"/>
</dbReference>
<keyword evidence="3" id="KW-1185">Reference proteome</keyword>
<organism evidence="2 3">
    <name type="scientific">Arthrobacter cryoconiti</name>
    <dbReference type="NCBI Taxonomy" id="748907"/>
    <lineage>
        <taxon>Bacteria</taxon>
        <taxon>Bacillati</taxon>
        <taxon>Actinomycetota</taxon>
        <taxon>Actinomycetes</taxon>
        <taxon>Micrococcales</taxon>
        <taxon>Micrococcaceae</taxon>
        <taxon>Arthrobacter</taxon>
    </lineage>
</organism>
<sequence length="291" mass="29394">MKPRTAFLRARLPLAATLVLAPLALAGCSSATPPPSPAPAATVSHVHGITVDPVTTKILLATHDGLFDASKKTPVKVSDTIDLMGFTPTGDPNVYFASGHPGPGTSLPNPVGLIRSADAGKTWQQVSRGGQSDFHALTVSGGGLVAFDGQMRTSTDGTTWQTSTATFTPAVLAGSPASSVVLATTQEGVQRSTDGGKSWRSVPGSPVIQFAAIAASVEKAPTEAVGVTPDGTVYVSSDAGLSWTATGKISGQVEAVTAKEGSAGKPWLWASTTDGVQVSTDGGATFRPAAS</sequence>
<evidence type="ECO:0000256" key="1">
    <source>
        <dbReference type="SAM" id="SignalP"/>
    </source>
</evidence>
<dbReference type="InterPro" id="IPR015943">
    <property type="entry name" value="WD40/YVTN_repeat-like_dom_sf"/>
</dbReference>
<dbReference type="InterPro" id="IPR054817">
    <property type="entry name" value="Glycosyl_F510_1955-like"/>
</dbReference>
<keyword evidence="1" id="KW-0732">Signal</keyword>
<dbReference type="PANTHER" id="PTHR43739:SF5">
    <property type="entry name" value="EXO-ALPHA-SIALIDASE"/>
    <property type="match status" value="1"/>
</dbReference>
<dbReference type="CDD" id="cd15482">
    <property type="entry name" value="Sialidase_non-viral"/>
    <property type="match status" value="1"/>
</dbReference>
<feature type="chain" id="PRO_5046949582" evidence="1">
    <location>
        <begin position="32"/>
        <end position="291"/>
    </location>
</feature>
<dbReference type="Proteomes" id="UP001595773">
    <property type="component" value="Unassembled WGS sequence"/>
</dbReference>
<reference evidence="3" key="1">
    <citation type="journal article" date="2019" name="Int. J. Syst. Evol. Microbiol.">
        <title>The Global Catalogue of Microorganisms (GCM) 10K type strain sequencing project: providing services to taxonomists for standard genome sequencing and annotation.</title>
        <authorList>
            <consortium name="The Broad Institute Genomics Platform"/>
            <consortium name="The Broad Institute Genome Sequencing Center for Infectious Disease"/>
            <person name="Wu L."/>
            <person name="Ma J."/>
        </authorList>
    </citation>
    <scope>NUCLEOTIDE SEQUENCE [LARGE SCALE GENOMIC DNA]</scope>
    <source>
        <strain evidence="3">CGMCC 1.10698</strain>
    </source>
</reference>
<proteinExistence type="predicted"/>
<comment type="caution">
    <text evidence="2">The sequence shown here is derived from an EMBL/GenBank/DDBJ whole genome shotgun (WGS) entry which is preliminary data.</text>
</comment>
<dbReference type="NCBIfam" id="NF045728">
    <property type="entry name" value="glycosyl_F510_1955"/>
    <property type="match status" value="1"/>
</dbReference>
<dbReference type="SUPFAM" id="SSF110296">
    <property type="entry name" value="Oligoxyloglucan reducing end-specific cellobiohydrolase"/>
    <property type="match status" value="1"/>
</dbReference>
<dbReference type="Gene3D" id="2.130.10.10">
    <property type="entry name" value="YVTN repeat-like/Quinoprotein amine dehydrogenase"/>
    <property type="match status" value="1"/>
</dbReference>
<gene>
    <name evidence="2" type="ORF">ACFOW9_16405</name>
</gene>